<dbReference type="InParanoid" id="A8N7I1"/>
<feature type="compositionally biased region" description="Polar residues" evidence="1">
    <location>
        <begin position="1"/>
        <end position="16"/>
    </location>
</feature>
<dbReference type="RefSeq" id="XP_001830787.1">
    <property type="nucleotide sequence ID" value="XM_001830735.1"/>
</dbReference>
<dbReference type="Proteomes" id="UP000001861">
    <property type="component" value="Unassembled WGS sequence"/>
</dbReference>
<feature type="region of interest" description="Disordered" evidence="1">
    <location>
        <begin position="1"/>
        <end position="21"/>
    </location>
</feature>
<sequence>MTLGTTPTRSTSNSDAITDLEEQQPSLCLEWLLSWSQYLDTHQSDGDSDSDNLTQTTSASSTTSLQGDPPASTAPSQETTASSAVGSNEPEIPVPDPRGGDLVIYGPDQNLYDDPTTAARDLVSKIRSLNPAMVLLAWKLKDIKCDTVSKTSSRKACCYAIQFTSSQTAREFVLAMNGLEKTSDSEGKLAYIPYDVRIERDGSVHYMIPVTD</sequence>
<organism evidence="2 3">
    <name type="scientific">Coprinopsis cinerea (strain Okayama-7 / 130 / ATCC MYA-4618 / FGSC 9003)</name>
    <name type="common">Inky cap fungus</name>
    <name type="synonym">Hormographiella aspergillata</name>
    <dbReference type="NCBI Taxonomy" id="240176"/>
    <lineage>
        <taxon>Eukaryota</taxon>
        <taxon>Fungi</taxon>
        <taxon>Dikarya</taxon>
        <taxon>Basidiomycota</taxon>
        <taxon>Agaricomycotina</taxon>
        <taxon>Agaricomycetes</taxon>
        <taxon>Agaricomycetidae</taxon>
        <taxon>Agaricales</taxon>
        <taxon>Agaricineae</taxon>
        <taxon>Psathyrellaceae</taxon>
        <taxon>Coprinopsis</taxon>
    </lineage>
</organism>
<comment type="caution">
    <text evidence="2">The sequence shown here is derived from an EMBL/GenBank/DDBJ whole genome shotgun (WGS) entry which is preliminary data.</text>
</comment>
<dbReference type="KEGG" id="cci:CC1G_03324"/>
<dbReference type="VEuPathDB" id="FungiDB:CC1G_03324"/>
<feature type="compositionally biased region" description="Polar residues" evidence="1">
    <location>
        <begin position="73"/>
        <end position="86"/>
    </location>
</feature>
<dbReference type="AlphaFoldDB" id="A8N7I1"/>
<proteinExistence type="predicted"/>
<feature type="region of interest" description="Disordered" evidence="1">
    <location>
        <begin position="40"/>
        <end position="109"/>
    </location>
</feature>
<evidence type="ECO:0000313" key="3">
    <source>
        <dbReference type="Proteomes" id="UP000001861"/>
    </source>
</evidence>
<reference evidence="2 3" key="1">
    <citation type="journal article" date="2010" name="Proc. Natl. Acad. Sci. U.S.A.">
        <title>Insights into evolution of multicellular fungi from the assembled chromosomes of the mushroom Coprinopsis cinerea (Coprinus cinereus).</title>
        <authorList>
            <person name="Stajich J.E."/>
            <person name="Wilke S.K."/>
            <person name="Ahren D."/>
            <person name="Au C.H."/>
            <person name="Birren B.W."/>
            <person name="Borodovsky M."/>
            <person name="Burns C."/>
            <person name="Canback B."/>
            <person name="Casselton L.A."/>
            <person name="Cheng C.K."/>
            <person name="Deng J."/>
            <person name="Dietrich F.S."/>
            <person name="Fargo D.C."/>
            <person name="Farman M.L."/>
            <person name="Gathman A.C."/>
            <person name="Goldberg J."/>
            <person name="Guigo R."/>
            <person name="Hoegger P.J."/>
            <person name="Hooker J.B."/>
            <person name="Huggins A."/>
            <person name="James T.Y."/>
            <person name="Kamada T."/>
            <person name="Kilaru S."/>
            <person name="Kodira C."/>
            <person name="Kues U."/>
            <person name="Kupfer D."/>
            <person name="Kwan H.S."/>
            <person name="Lomsadze A."/>
            <person name="Li W."/>
            <person name="Lilly W.W."/>
            <person name="Ma L.J."/>
            <person name="Mackey A.J."/>
            <person name="Manning G."/>
            <person name="Martin F."/>
            <person name="Muraguchi H."/>
            <person name="Natvig D.O."/>
            <person name="Palmerini H."/>
            <person name="Ramesh M.A."/>
            <person name="Rehmeyer C.J."/>
            <person name="Roe B.A."/>
            <person name="Shenoy N."/>
            <person name="Stanke M."/>
            <person name="Ter-Hovhannisyan V."/>
            <person name="Tunlid A."/>
            <person name="Velagapudi R."/>
            <person name="Vision T.J."/>
            <person name="Zeng Q."/>
            <person name="Zolan M.E."/>
            <person name="Pukkila P.J."/>
        </authorList>
    </citation>
    <scope>NUCLEOTIDE SEQUENCE [LARGE SCALE GENOMIC DNA]</scope>
    <source>
        <strain evidence="3">Okayama-7 / 130 / ATCC MYA-4618 / FGSC 9003</strain>
    </source>
</reference>
<accession>A8N7I1</accession>
<name>A8N7I1_COPC7</name>
<protein>
    <submittedName>
        <fullName evidence="2">Uncharacterized protein</fullName>
    </submittedName>
</protein>
<gene>
    <name evidence="2" type="ORF">CC1G_03324</name>
</gene>
<feature type="compositionally biased region" description="Low complexity" evidence="1">
    <location>
        <begin position="54"/>
        <end position="64"/>
    </location>
</feature>
<keyword evidence="3" id="KW-1185">Reference proteome</keyword>
<dbReference type="GeneID" id="6007232"/>
<dbReference type="EMBL" id="AACS02000003">
    <property type="protein sequence ID" value="EAU91156.1"/>
    <property type="molecule type" value="Genomic_DNA"/>
</dbReference>
<evidence type="ECO:0000256" key="1">
    <source>
        <dbReference type="SAM" id="MobiDB-lite"/>
    </source>
</evidence>
<evidence type="ECO:0000313" key="2">
    <source>
        <dbReference type="EMBL" id="EAU91156.1"/>
    </source>
</evidence>